<dbReference type="Gene3D" id="2.60.120.10">
    <property type="entry name" value="Jelly Rolls"/>
    <property type="match status" value="1"/>
</dbReference>
<evidence type="ECO:0000313" key="7">
    <source>
        <dbReference type="Proteomes" id="UP000740754"/>
    </source>
</evidence>
<dbReference type="EMBL" id="JAAXKX010000004">
    <property type="protein sequence ID" value="NKN32487.1"/>
    <property type="molecule type" value="Genomic_DNA"/>
</dbReference>
<dbReference type="InterPro" id="IPR003313">
    <property type="entry name" value="AraC-bd"/>
</dbReference>
<organism evidence="6 7">
    <name type="scientific">Marichromatium bheemlicum</name>
    <dbReference type="NCBI Taxonomy" id="365339"/>
    <lineage>
        <taxon>Bacteria</taxon>
        <taxon>Pseudomonadati</taxon>
        <taxon>Pseudomonadota</taxon>
        <taxon>Gammaproteobacteria</taxon>
        <taxon>Chromatiales</taxon>
        <taxon>Chromatiaceae</taxon>
        <taxon>Marichromatium</taxon>
    </lineage>
</organism>
<evidence type="ECO:0000256" key="4">
    <source>
        <dbReference type="ARBA" id="ARBA00023163"/>
    </source>
</evidence>
<dbReference type="Pfam" id="PF12833">
    <property type="entry name" value="HTH_18"/>
    <property type="match status" value="1"/>
</dbReference>
<dbReference type="SMART" id="SM00342">
    <property type="entry name" value="HTH_ARAC"/>
    <property type="match status" value="1"/>
</dbReference>
<proteinExistence type="predicted"/>
<dbReference type="PANTHER" id="PTHR46796">
    <property type="entry name" value="HTH-TYPE TRANSCRIPTIONAL ACTIVATOR RHAS-RELATED"/>
    <property type="match status" value="1"/>
</dbReference>
<dbReference type="PRINTS" id="PR00032">
    <property type="entry name" value="HTHARAC"/>
</dbReference>
<sequence length="250" mass="27075">MCDDQPYLIELRHYAPRQTRHHHRHAQVVIPLQGSMDLAIASHETRLAAGMVAVLAPGARHDFSGSARNRFLVFDLHDPVLIGICLQPDMAPLRALGVTASGYLALLAGELERGGQRLCSRAAITTACELLTEPAPTSSAIEQTSRLRRGERLLAESGADGAGVAEIAATIGLSVSQFNRLYRARHGCSPKQAQIAARLARASRLLRETEASVSTIAYLLGYRNPSSFCALFKQHLGMTPSDYRRTSGHG</sequence>
<evidence type="ECO:0000256" key="1">
    <source>
        <dbReference type="ARBA" id="ARBA00023015"/>
    </source>
</evidence>
<gene>
    <name evidence="6" type="ORF">HF203_04550</name>
</gene>
<accession>A0ABX1I8C9</accession>
<name>A0ABX1I8C9_9GAMM</name>
<keyword evidence="3" id="KW-0010">Activator</keyword>
<dbReference type="InterPro" id="IPR018062">
    <property type="entry name" value="HTH_AraC-typ_CS"/>
</dbReference>
<dbReference type="InterPro" id="IPR014710">
    <property type="entry name" value="RmlC-like_jellyroll"/>
</dbReference>
<dbReference type="InterPro" id="IPR050204">
    <property type="entry name" value="AraC_XylS_family_regulators"/>
</dbReference>
<keyword evidence="7" id="KW-1185">Reference proteome</keyword>
<evidence type="ECO:0000259" key="5">
    <source>
        <dbReference type="PROSITE" id="PS01124"/>
    </source>
</evidence>
<dbReference type="InterPro" id="IPR018060">
    <property type="entry name" value="HTH_AraC"/>
</dbReference>
<dbReference type="RefSeq" id="WP_168667040.1">
    <property type="nucleotide sequence ID" value="NZ_JAAXKX010000004.1"/>
</dbReference>
<dbReference type="SUPFAM" id="SSF51182">
    <property type="entry name" value="RmlC-like cupins"/>
    <property type="match status" value="1"/>
</dbReference>
<evidence type="ECO:0000256" key="2">
    <source>
        <dbReference type="ARBA" id="ARBA00023125"/>
    </source>
</evidence>
<dbReference type="InterPro" id="IPR020449">
    <property type="entry name" value="Tscrpt_reg_AraC-type_HTH"/>
</dbReference>
<protein>
    <submittedName>
        <fullName evidence="6">AraC family transcriptional regulator</fullName>
    </submittedName>
</protein>
<dbReference type="PROSITE" id="PS00041">
    <property type="entry name" value="HTH_ARAC_FAMILY_1"/>
    <property type="match status" value="1"/>
</dbReference>
<keyword evidence="4" id="KW-0804">Transcription</keyword>
<dbReference type="SUPFAM" id="SSF46689">
    <property type="entry name" value="Homeodomain-like"/>
    <property type="match status" value="2"/>
</dbReference>
<keyword evidence="1" id="KW-0805">Transcription regulation</keyword>
<evidence type="ECO:0000256" key="3">
    <source>
        <dbReference type="ARBA" id="ARBA00023159"/>
    </source>
</evidence>
<dbReference type="Proteomes" id="UP000740754">
    <property type="component" value="Unassembled WGS sequence"/>
</dbReference>
<evidence type="ECO:0000313" key="6">
    <source>
        <dbReference type="EMBL" id="NKN32487.1"/>
    </source>
</evidence>
<feature type="domain" description="HTH araC/xylS-type" evidence="5">
    <location>
        <begin position="148"/>
        <end position="246"/>
    </location>
</feature>
<comment type="caution">
    <text evidence="6">The sequence shown here is derived from an EMBL/GenBank/DDBJ whole genome shotgun (WGS) entry which is preliminary data.</text>
</comment>
<keyword evidence="2" id="KW-0238">DNA-binding</keyword>
<dbReference type="Gene3D" id="1.10.10.60">
    <property type="entry name" value="Homeodomain-like"/>
    <property type="match status" value="2"/>
</dbReference>
<dbReference type="InterPro" id="IPR009057">
    <property type="entry name" value="Homeodomain-like_sf"/>
</dbReference>
<reference evidence="6 7" key="1">
    <citation type="submission" date="2020-04" db="EMBL/GenBank/DDBJ databases">
        <title>Draft Whole-Genome sequence of Marichromatium bheemlicum DSM 18632, type strain.</title>
        <authorList>
            <person name="Kyndt J.A."/>
            <person name="Meyer T.E."/>
        </authorList>
    </citation>
    <scope>NUCLEOTIDE SEQUENCE [LARGE SCALE GENOMIC DNA]</scope>
    <source>
        <strain evidence="6 7">DSM 18632</strain>
    </source>
</reference>
<dbReference type="PROSITE" id="PS01124">
    <property type="entry name" value="HTH_ARAC_FAMILY_2"/>
    <property type="match status" value="1"/>
</dbReference>
<dbReference type="Pfam" id="PF02311">
    <property type="entry name" value="AraC_binding"/>
    <property type="match status" value="1"/>
</dbReference>
<dbReference type="InterPro" id="IPR011051">
    <property type="entry name" value="RmlC_Cupin_sf"/>
</dbReference>